<dbReference type="AlphaFoldDB" id="A0A3G9J4C1"/>
<reference evidence="1 2" key="1">
    <citation type="submission" date="2018-11" db="EMBL/GenBank/DDBJ databases">
        <title>Complete genome sequence of Paenibacillus baekrokdamisoli strain KCTC 33723.</title>
        <authorList>
            <person name="Kang S.W."/>
            <person name="Lee K.C."/>
            <person name="Kim K.K."/>
            <person name="Kim J.S."/>
            <person name="Kim D.S."/>
            <person name="Ko S.H."/>
            <person name="Yang S.H."/>
            <person name="Lee J.S."/>
        </authorList>
    </citation>
    <scope>NUCLEOTIDE SEQUENCE [LARGE SCALE GENOMIC DNA]</scope>
    <source>
        <strain evidence="1 2">KCTC 33723</strain>
    </source>
</reference>
<organism evidence="1 2">
    <name type="scientific">Paenibacillus baekrokdamisoli</name>
    <dbReference type="NCBI Taxonomy" id="1712516"/>
    <lineage>
        <taxon>Bacteria</taxon>
        <taxon>Bacillati</taxon>
        <taxon>Bacillota</taxon>
        <taxon>Bacilli</taxon>
        <taxon>Bacillales</taxon>
        <taxon>Paenibacillaceae</taxon>
        <taxon>Paenibacillus</taxon>
    </lineage>
</organism>
<accession>A0A3G9J4C1</accession>
<name>A0A3G9J4C1_9BACL</name>
<dbReference type="KEGG" id="pbk:Back11_19860"/>
<dbReference type="EMBL" id="AP019308">
    <property type="protein sequence ID" value="BBH20641.1"/>
    <property type="molecule type" value="Genomic_DNA"/>
</dbReference>
<dbReference type="Pfam" id="PF18952">
    <property type="entry name" value="DUF5696"/>
    <property type="match status" value="1"/>
</dbReference>
<sequence length="870" mass="96046">MTGKKIVVGLLSLVIVVSGFFGVNEIGYSNKETAREQGKLSSGQVQQQSEAKAANASPISVQQMTLAKQEDSEVSSNTPEEIQAFAGMELVAKNDSLQLYVNRQTAEIAVKEIRNGYIWFSNPPGRNEDTKASPLYKSELSAQVLVTYYNEKGQINAFNSYDDSVAKKQFEITAQANGVKIVYQIGNHVQSFANIPKAISKKRFETKIIDQIADKDKSEDIAYKFRFDEQKQIYEVRKLQDYVAEELSATLEAAGYTAEDAALDNKENGAAEGATGSNAEFTIPVNYSLDGEYLVVSVPNKEVKFNPAYPIATLQILKYFGAAGTKQAGYMFVPDGAGALIHLNNGKQNAEPYQVPVYGRDGTYDVKEQIQSNAITRLPVFGLKQNDHAFLGMIEDGDAMASISADVSGRNDSYNSISSKFQVVAMDFYTLSSGTKTSSVPMFQSQTYAGNLQLRYAFLSGGSSDYVGMAQKYRTYLVNKYQLKPLTASDDSPFMLELEGAFRKSKSFLGIPYESTESLTSFSEAQSLLQKLKKANIHSIDLRYVGWFNDGIRHSSPADIQIAGALGGKSGFEKLADYARQNKIGFYPDVAFLEKYKGAAGSATFLDRSKAKVYNYNPVMYVKDLDKFSHYILSPSKLSAQVQGFLADYGNLGGQGLSMRDLGNEVNSDFDPDHTIVRQDAMKIITTEFEKLKKQAGSLMVNGGNVYSLPYAASIINAPTKSSQLNITDEDIPFYQIVLHGYFDLAGAPFNMDENQNPQLSMLKALETGSNIYYQWYYSDAIKVKDTAFNNLYALSYENWFDQAVQLYSEANKVLKTVRNHMIVSHRKEAPGVVQTTFDNGITLTINYNNSAVVVNGLEIGAQSYQVGGE</sequence>
<dbReference type="Proteomes" id="UP000275368">
    <property type="component" value="Chromosome"/>
</dbReference>
<dbReference type="RefSeq" id="WP_125655856.1">
    <property type="nucleotide sequence ID" value="NZ_AP019308.1"/>
</dbReference>
<keyword evidence="2" id="KW-1185">Reference proteome</keyword>
<evidence type="ECO:0000313" key="2">
    <source>
        <dbReference type="Proteomes" id="UP000275368"/>
    </source>
</evidence>
<dbReference type="InterPro" id="IPR043751">
    <property type="entry name" value="DUF5696"/>
</dbReference>
<protein>
    <submittedName>
        <fullName evidence="1">Uncharacterized protein</fullName>
    </submittedName>
</protein>
<proteinExistence type="predicted"/>
<gene>
    <name evidence="1" type="ORF">Back11_19860</name>
</gene>
<dbReference type="OrthoDB" id="9793135at2"/>
<evidence type="ECO:0000313" key="1">
    <source>
        <dbReference type="EMBL" id="BBH20641.1"/>
    </source>
</evidence>